<sequence length="289" mass="32520">MSLFRSLLVRLITHNVRFAIEDPSPGEELWSVRCPRLCSQLSFITSGQDSAFVCLQEVLHSQLSDIQACLGPAWTHIGKGRDDGIEAGEYSPIFFQPDRWECLRSRTYWLSPTPDVPSKGWDAALNRVVTMGSFRHRGSGAIVVLMNTHFDHRGEVAREESARLLLKLAETWAGERGTQPFLPVFLTGDLNSTPTQGAYKILTDKDSGMRDISDLVPEDTKYGNREITYTSFGNPDEPPSRIDFLFVRETGSLRFLNFGILPNRFDDQVYLSDHRPVVADVEIPIPATM</sequence>
<dbReference type="CDD" id="cd09083">
    <property type="entry name" value="EEP-1"/>
    <property type="match status" value="1"/>
</dbReference>
<reference evidence="2" key="1">
    <citation type="journal article" date="2023" name="Mol. Phylogenet. Evol.">
        <title>Genome-scale phylogeny and comparative genomics of the fungal order Sordariales.</title>
        <authorList>
            <person name="Hensen N."/>
            <person name="Bonometti L."/>
            <person name="Westerberg I."/>
            <person name="Brannstrom I.O."/>
            <person name="Guillou S."/>
            <person name="Cros-Aarteil S."/>
            <person name="Calhoun S."/>
            <person name="Haridas S."/>
            <person name="Kuo A."/>
            <person name="Mondo S."/>
            <person name="Pangilinan J."/>
            <person name="Riley R."/>
            <person name="LaButti K."/>
            <person name="Andreopoulos B."/>
            <person name="Lipzen A."/>
            <person name="Chen C."/>
            <person name="Yan M."/>
            <person name="Daum C."/>
            <person name="Ng V."/>
            <person name="Clum A."/>
            <person name="Steindorff A."/>
            <person name="Ohm R.A."/>
            <person name="Martin F."/>
            <person name="Silar P."/>
            <person name="Natvig D.O."/>
            <person name="Lalanne C."/>
            <person name="Gautier V."/>
            <person name="Ament-Velasquez S.L."/>
            <person name="Kruys A."/>
            <person name="Hutchinson M.I."/>
            <person name="Powell A.J."/>
            <person name="Barry K."/>
            <person name="Miller A.N."/>
            <person name="Grigoriev I.V."/>
            <person name="Debuchy R."/>
            <person name="Gladieux P."/>
            <person name="Hiltunen Thoren M."/>
            <person name="Johannesson H."/>
        </authorList>
    </citation>
    <scope>NUCLEOTIDE SEQUENCE</scope>
    <source>
        <strain evidence="2">CBS 757.83</strain>
    </source>
</reference>
<evidence type="ECO:0000313" key="3">
    <source>
        <dbReference type="Proteomes" id="UP001305647"/>
    </source>
</evidence>
<reference evidence="2" key="2">
    <citation type="submission" date="2023-05" db="EMBL/GenBank/DDBJ databases">
        <authorList>
            <consortium name="Lawrence Berkeley National Laboratory"/>
            <person name="Steindorff A."/>
            <person name="Hensen N."/>
            <person name="Bonometti L."/>
            <person name="Westerberg I."/>
            <person name="Brannstrom I.O."/>
            <person name="Guillou S."/>
            <person name="Cros-Aarteil S."/>
            <person name="Calhoun S."/>
            <person name="Haridas S."/>
            <person name="Kuo A."/>
            <person name="Mondo S."/>
            <person name="Pangilinan J."/>
            <person name="Riley R."/>
            <person name="Labutti K."/>
            <person name="Andreopoulos B."/>
            <person name="Lipzen A."/>
            <person name="Chen C."/>
            <person name="Yanf M."/>
            <person name="Daum C."/>
            <person name="Ng V."/>
            <person name="Clum A."/>
            <person name="Ohm R."/>
            <person name="Martin F."/>
            <person name="Silar P."/>
            <person name="Natvig D."/>
            <person name="Lalanne C."/>
            <person name="Gautier V."/>
            <person name="Ament-Velasquez S.L."/>
            <person name="Kruys A."/>
            <person name="Hutchinson M.I."/>
            <person name="Powell A.J."/>
            <person name="Barry K."/>
            <person name="Miller A.N."/>
            <person name="Grigoriev I.V."/>
            <person name="Debuchy R."/>
            <person name="Gladieux P."/>
            <person name="Thoren M.H."/>
            <person name="Johannesson H."/>
        </authorList>
    </citation>
    <scope>NUCLEOTIDE SEQUENCE</scope>
    <source>
        <strain evidence="2">CBS 757.83</strain>
    </source>
</reference>
<dbReference type="Pfam" id="PF03372">
    <property type="entry name" value="Exo_endo_phos"/>
    <property type="match status" value="1"/>
</dbReference>
<dbReference type="InterPro" id="IPR036691">
    <property type="entry name" value="Endo/exonu/phosph_ase_sf"/>
</dbReference>
<protein>
    <submittedName>
        <fullName evidence="2">DNase I-like protein</fullName>
    </submittedName>
</protein>
<organism evidence="2 3">
    <name type="scientific">Parathielavia hyrcaniae</name>
    <dbReference type="NCBI Taxonomy" id="113614"/>
    <lineage>
        <taxon>Eukaryota</taxon>
        <taxon>Fungi</taxon>
        <taxon>Dikarya</taxon>
        <taxon>Ascomycota</taxon>
        <taxon>Pezizomycotina</taxon>
        <taxon>Sordariomycetes</taxon>
        <taxon>Sordariomycetidae</taxon>
        <taxon>Sordariales</taxon>
        <taxon>Chaetomiaceae</taxon>
        <taxon>Parathielavia</taxon>
    </lineage>
</organism>
<evidence type="ECO:0000313" key="2">
    <source>
        <dbReference type="EMBL" id="KAK4104772.1"/>
    </source>
</evidence>
<dbReference type="Proteomes" id="UP001305647">
    <property type="component" value="Unassembled WGS sequence"/>
</dbReference>
<keyword evidence="3" id="KW-1185">Reference proteome</keyword>
<dbReference type="AlphaFoldDB" id="A0AAN6T5H7"/>
<dbReference type="PANTHER" id="PTHR12121">
    <property type="entry name" value="CARBON CATABOLITE REPRESSOR PROTEIN 4"/>
    <property type="match status" value="1"/>
</dbReference>
<dbReference type="PANTHER" id="PTHR12121:SF36">
    <property type="entry name" value="ENDONUCLEASE_EXONUCLEASE_PHOSPHATASE DOMAIN-CONTAINING PROTEIN"/>
    <property type="match status" value="1"/>
</dbReference>
<dbReference type="GO" id="GO:0000175">
    <property type="term" value="F:3'-5'-RNA exonuclease activity"/>
    <property type="evidence" value="ECO:0007669"/>
    <property type="project" value="TreeGrafter"/>
</dbReference>
<dbReference type="InterPro" id="IPR005135">
    <property type="entry name" value="Endo/exonuclease/phosphatase"/>
</dbReference>
<name>A0AAN6T5H7_9PEZI</name>
<dbReference type="EMBL" id="MU863626">
    <property type="protein sequence ID" value="KAK4104772.1"/>
    <property type="molecule type" value="Genomic_DNA"/>
</dbReference>
<gene>
    <name evidence="2" type="ORF">N658DRAFT_418793</name>
</gene>
<dbReference type="Gene3D" id="3.60.10.10">
    <property type="entry name" value="Endonuclease/exonuclease/phosphatase"/>
    <property type="match status" value="1"/>
</dbReference>
<comment type="caution">
    <text evidence="2">The sequence shown here is derived from an EMBL/GenBank/DDBJ whole genome shotgun (WGS) entry which is preliminary data.</text>
</comment>
<accession>A0AAN6T5H7</accession>
<dbReference type="SUPFAM" id="SSF56219">
    <property type="entry name" value="DNase I-like"/>
    <property type="match status" value="1"/>
</dbReference>
<feature type="domain" description="Endonuclease/exonuclease/phosphatase" evidence="1">
    <location>
        <begin position="13"/>
        <end position="274"/>
    </location>
</feature>
<dbReference type="InterPro" id="IPR050410">
    <property type="entry name" value="CCR4/nocturin_mRNA_transcr"/>
</dbReference>
<proteinExistence type="predicted"/>
<evidence type="ECO:0000259" key="1">
    <source>
        <dbReference type="Pfam" id="PF03372"/>
    </source>
</evidence>